<protein>
    <submittedName>
        <fullName evidence="1">Uncharacterized protein</fullName>
    </submittedName>
</protein>
<proteinExistence type="predicted"/>
<evidence type="ECO:0000313" key="1">
    <source>
        <dbReference type="EMBL" id="KAJ8883839.1"/>
    </source>
</evidence>
<sequence>MVLIGGEYEKTIQQLYKEIDLDAVYTAAETWAVKDTTLAKAWYKLLPSYECITAPEEPSNSQFASDVAGLIKESSEFEECDQESIQNWLEFDIDDLGYKVLTDDEIITSVIDD</sequence>
<accession>A0ABQ9HHX8</accession>
<gene>
    <name evidence="1" type="ORF">PR048_015694</name>
</gene>
<name>A0ABQ9HHX8_9NEOP</name>
<dbReference type="Proteomes" id="UP001159363">
    <property type="component" value="Chromosome 4"/>
</dbReference>
<dbReference type="EMBL" id="JARBHB010000005">
    <property type="protein sequence ID" value="KAJ8883839.1"/>
    <property type="molecule type" value="Genomic_DNA"/>
</dbReference>
<reference evidence="1 2" key="1">
    <citation type="submission" date="2023-02" db="EMBL/GenBank/DDBJ databases">
        <title>LHISI_Scaffold_Assembly.</title>
        <authorList>
            <person name="Stuart O.P."/>
            <person name="Cleave R."/>
            <person name="Magrath M.J.L."/>
            <person name="Mikheyev A.S."/>
        </authorList>
    </citation>
    <scope>NUCLEOTIDE SEQUENCE [LARGE SCALE GENOMIC DNA]</scope>
    <source>
        <strain evidence="1">Daus_M_001</strain>
        <tissue evidence="1">Leg muscle</tissue>
    </source>
</reference>
<keyword evidence="2" id="KW-1185">Reference proteome</keyword>
<organism evidence="1 2">
    <name type="scientific">Dryococelus australis</name>
    <dbReference type="NCBI Taxonomy" id="614101"/>
    <lineage>
        <taxon>Eukaryota</taxon>
        <taxon>Metazoa</taxon>
        <taxon>Ecdysozoa</taxon>
        <taxon>Arthropoda</taxon>
        <taxon>Hexapoda</taxon>
        <taxon>Insecta</taxon>
        <taxon>Pterygota</taxon>
        <taxon>Neoptera</taxon>
        <taxon>Polyneoptera</taxon>
        <taxon>Phasmatodea</taxon>
        <taxon>Verophasmatodea</taxon>
        <taxon>Anareolatae</taxon>
        <taxon>Phasmatidae</taxon>
        <taxon>Eurycanthinae</taxon>
        <taxon>Dryococelus</taxon>
    </lineage>
</organism>
<comment type="caution">
    <text evidence="1">The sequence shown here is derived from an EMBL/GenBank/DDBJ whole genome shotgun (WGS) entry which is preliminary data.</text>
</comment>
<evidence type="ECO:0000313" key="2">
    <source>
        <dbReference type="Proteomes" id="UP001159363"/>
    </source>
</evidence>